<evidence type="ECO:0000313" key="5">
    <source>
        <dbReference type="Proteomes" id="UP000528199"/>
    </source>
</evidence>
<accession>A0A2T1MBQ7</accession>
<evidence type="ECO:0000313" key="3">
    <source>
        <dbReference type="EMBL" id="MQS29943.1"/>
    </source>
</evidence>
<protein>
    <submittedName>
        <fullName evidence="3">Formate hydrogenlyase maturation protein HycH</fullName>
    </submittedName>
    <submittedName>
        <fullName evidence="1">Hydrogenase 4 assembly chaperone HyfJ</fullName>
    </submittedName>
</protein>
<evidence type="ECO:0000313" key="2">
    <source>
        <dbReference type="EMBL" id="HAJ5804277.1"/>
    </source>
</evidence>
<reference evidence="3 4" key="3">
    <citation type="journal article" date="2019" name="Microorganisms">
        <title>Characteristics of Carbapenem-Resistant and Colistin-Resistant Escherichia coli Co-Producing NDM-1 and MCR-1 from Pig Farms in China.</title>
        <authorList>
            <person name="Peng Z."/>
            <person name="Li X."/>
            <person name="Hu Z."/>
            <person name="Li Z."/>
            <person name="Lv Y."/>
            <person name="Lei M."/>
            <person name="Wu B."/>
            <person name="Chen H."/>
            <person name="Wang X."/>
        </authorList>
    </citation>
    <scope>NUCLEOTIDE SEQUENCE [LARGE SCALE GENOMIC DNA]</scope>
    <source>
        <strain evidence="3 4">RXD010</strain>
    </source>
</reference>
<dbReference type="RefSeq" id="WP_001521037.1">
    <property type="nucleotide sequence ID" value="NZ_AP019803.1"/>
</dbReference>
<dbReference type="Proteomes" id="UP000528199">
    <property type="component" value="Unassembled WGS sequence"/>
</dbReference>
<dbReference type="Proteomes" id="UP000842519">
    <property type="component" value="Unassembled WGS sequence"/>
</dbReference>
<organism evidence="1 5">
    <name type="scientific">Escherichia coli</name>
    <dbReference type="NCBI Taxonomy" id="562"/>
    <lineage>
        <taxon>Bacteria</taxon>
        <taxon>Pseudomonadati</taxon>
        <taxon>Pseudomonadota</taxon>
        <taxon>Gammaproteobacteria</taxon>
        <taxon>Enterobacterales</taxon>
        <taxon>Enterobacteriaceae</taxon>
        <taxon>Escherichia</taxon>
    </lineage>
</organism>
<sequence>MAEECREIVFWTLRKKFVASSDEMPEHSSQVMYYSLAIGHHVGVIDCLSVAFRCPLTEYEDWLALVEEEQARRKMLGVMTFGEIVIDASHTALLTRAFAPLADDAMSAWQARSIQFIHLLDEIVQEPAIYLMARKIA</sequence>
<name>A0A2T1MBQ7_ECOLX</name>
<reference evidence="2 6" key="1">
    <citation type="journal article" date="2018" name="Genome Biol.">
        <title>SKESA: strategic k-mer extension for scrupulous assemblies.</title>
        <authorList>
            <person name="Souvorov A."/>
            <person name="Agarwala R."/>
            <person name="Lipman D.J."/>
        </authorList>
    </citation>
    <scope>NUCLEOTIDE SEQUENCE [LARGE SCALE GENOMIC DNA]</scope>
    <source>
        <strain evidence="6">ecoli[ST-405]</strain>
        <strain evidence="2">Ecoli[ST-405]</strain>
    </source>
</reference>
<dbReference type="AlphaFoldDB" id="A0A2T1MBQ7"/>
<gene>
    <name evidence="1" type="primary">hyfJ</name>
    <name evidence="3" type="synonym">hycH</name>
    <name evidence="1" type="ORF">BKL28_000986</name>
    <name evidence="3" type="ORF">E4K51_07080</name>
    <name evidence="2" type="ORF">HLZ39_07175</name>
</gene>
<dbReference type="Pfam" id="PF07450">
    <property type="entry name" value="HycH"/>
    <property type="match status" value="1"/>
</dbReference>
<dbReference type="Proteomes" id="UP000460351">
    <property type="component" value="Unassembled WGS sequence"/>
</dbReference>
<evidence type="ECO:0000313" key="1">
    <source>
        <dbReference type="EMBL" id="EFH0042244.1"/>
    </source>
</evidence>
<evidence type="ECO:0000313" key="6">
    <source>
        <dbReference type="Proteomes" id="UP000842519"/>
    </source>
</evidence>
<comment type="caution">
    <text evidence="1">The sequence shown here is derived from an EMBL/GenBank/DDBJ whole genome shotgun (WGS) entry which is preliminary data.</text>
</comment>
<dbReference type="EMBL" id="AASUOH010000004">
    <property type="protein sequence ID" value="EFH0042244.1"/>
    <property type="molecule type" value="Genomic_DNA"/>
</dbReference>
<reference evidence="1 5" key="2">
    <citation type="submission" date="2018-08" db="EMBL/GenBank/DDBJ databases">
        <authorList>
            <consortium name="PulseNet: The National Subtyping Network for Foodborne Disease Surveillance"/>
            <person name="Tarr C.L."/>
            <person name="Trees E."/>
            <person name="Katz L.S."/>
            <person name="Carleton-Romer H.A."/>
            <person name="Stroika S."/>
            <person name="Kucerova Z."/>
            <person name="Roache K.F."/>
            <person name="Sabol A.L."/>
            <person name="Besser J."/>
            <person name="Gerner-Smidt P."/>
        </authorList>
    </citation>
    <scope>NUCLEOTIDE SEQUENCE [LARGE SCALE GENOMIC DNA]</scope>
    <source>
        <strain evidence="1 5">PNUSAE004760</strain>
    </source>
</reference>
<dbReference type="InterPro" id="IPR010005">
    <property type="entry name" value="Formate_DH_maturation_HycH"/>
</dbReference>
<proteinExistence type="predicted"/>
<reference evidence="2" key="4">
    <citation type="submission" date="2019-11" db="EMBL/GenBank/DDBJ databases">
        <authorList>
            <consortium name="NCBI Pathogen Detection Project"/>
        </authorList>
    </citation>
    <scope>NUCLEOTIDE SEQUENCE</scope>
    <source>
        <strain evidence="2">Ecoli[ST-405]</strain>
    </source>
</reference>
<dbReference type="EMBL" id="DABGKQ010000006">
    <property type="protein sequence ID" value="HAJ5804277.1"/>
    <property type="molecule type" value="Genomic_DNA"/>
</dbReference>
<dbReference type="EMBL" id="SQQU01000007">
    <property type="protein sequence ID" value="MQS29943.1"/>
    <property type="molecule type" value="Genomic_DNA"/>
</dbReference>
<dbReference type="NCBIfam" id="NF011664">
    <property type="entry name" value="PRK15084.1"/>
    <property type="match status" value="1"/>
</dbReference>
<evidence type="ECO:0000313" key="4">
    <source>
        <dbReference type="Proteomes" id="UP000460351"/>
    </source>
</evidence>